<organism evidence="1 2">
    <name type="scientific">Araneus ventricosus</name>
    <name type="common">Orbweaver spider</name>
    <name type="synonym">Epeira ventricosa</name>
    <dbReference type="NCBI Taxonomy" id="182803"/>
    <lineage>
        <taxon>Eukaryota</taxon>
        <taxon>Metazoa</taxon>
        <taxon>Ecdysozoa</taxon>
        <taxon>Arthropoda</taxon>
        <taxon>Chelicerata</taxon>
        <taxon>Arachnida</taxon>
        <taxon>Araneae</taxon>
        <taxon>Araneomorphae</taxon>
        <taxon>Entelegynae</taxon>
        <taxon>Araneoidea</taxon>
        <taxon>Araneidae</taxon>
        <taxon>Araneus</taxon>
    </lineage>
</organism>
<dbReference type="Proteomes" id="UP000499080">
    <property type="component" value="Unassembled WGS sequence"/>
</dbReference>
<proteinExistence type="predicted"/>
<protein>
    <submittedName>
        <fullName evidence="1">Uncharacterized protein</fullName>
    </submittedName>
</protein>
<gene>
    <name evidence="1" type="ORF">AVEN_104181_1</name>
</gene>
<sequence length="100" mass="11506">MLATQCFYLNRTEGCISRNFQDAALRSLYDLAATVNKNVLFKALCVVAVSRGWWTPNLKLSELTRDCFIHLAFPEYVPQETLQRLCFNKSVETVLNLLIF</sequence>
<dbReference type="AlphaFoldDB" id="A0A4Y2PPN8"/>
<reference evidence="1 2" key="1">
    <citation type="journal article" date="2019" name="Sci. Rep.">
        <title>Orb-weaving spider Araneus ventricosus genome elucidates the spidroin gene catalogue.</title>
        <authorList>
            <person name="Kono N."/>
            <person name="Nakamura H."/>
            <person name="Ohtoshi R."/>
            <person name="Moran D.A.P."/>
            <person name="Shinohara A."/>
            <person name="Yoshida Y."/>
            <person name="Fujiwara M."/>
            <person name="Mori M."/>
            <person name="Tomita M."/>
            <person name="Arakawa K."/>
        </authorList>
    </citation>
    <scope>NUCLEOTIDE SEQUENCE [LARGE SCALE GENOMIC DNA]</scope>
</reference>
<comment type="caution">
    <text evidence="1">The sequence shown here is derived from an EMBL/GenBank/DDBJ whole genome shotgun (WGS) entry which is preliminary data.</text>
</comment>
<dbReference type="EMBL" id="BGPR01011850">
    <property type="protein sequence ID" value="GBN53274.1"/>
    <property type="molecule type" value="Genomic_DNA"/>
</dbReference>
<accession>A0A4Y2PPN8</accession>
<evidence type="ECO:0000313" key="1">
    <source>
        <dbReference type="EMBL" id="GBN53274.1"/>
    </source>
</evidence>
<name>A0A4Y2PPN8_ARAVE</name>
<evidence type="ECO:0000313" key="2">
    <source>
        <dbReference type="Proteomes" id="UP000499080"/>
    </source>
</evidence>
<keyword evidence="2" id="KW-1185">Reference proteome</keyword>